<protein>
    <submittedName>
        <fullName evidence="1">HSP18 transcriptional regulator</fullName>
    </submittedName>
</protein>
<organism evidence="1 2">
    <name type="scientific">Amycolatopsis albidoflavus</name>
    <dbReference type="NCBI Taxonomy" id="102226"/>
    <lineage>
        <taxon>Bacteria</taxon>
        <taxon>Bacillati</taxon>
        <taxon>Actinomycetota</taxon>
        <taxon>Actinomycetes</taxon>
        <taxon>Pseudonocardiales</taxon>
        <taxon>Pseudonocardiaceae</taxon>
        <taxon>Amycolatopsis</taxon>
    </lineage>
</organism>
<evidence type="ECO:0000313" key="2">
    <source>
        <dbReference type="Proteomes" id="UP001597542"/>
    </source>
</evidence>
<dbReference type="EMBL" id="JBHUKQ010000034">
    <property type="protein sequence ID" value="MFD2487822.1"/>
    <property type="molecule type" value="Genomic_DNA"/>
</dbReference>
<proteinExistence type="predicted"/>
<keyword evidence="2" id="KW-1185">Reference proteome</keyword>
<evidence type="ECO:0000313" key="1">
    <source>
        <dbReference type="EMBL" id="MFD2487822.1"/>
    </source>
</evidence>
<gene>
    <name evidence="1" type="ORF">ACFSUT_46630</name>
</gene>
<accession>A0ABW5IGF0</accession>
<sequence>MAEVDPAMLVEGVREAVLAARDGGAPAERSLAALSALRALRDQLGEWEPELIAGAREAGASWAALAPALGVASRQAAERRYLRLRPSATGETTGEARVDAERGRRAGDRAVAEWARRNAAVLRRLAAEVSSAPDLDAAGQESADRLGVALGEDDVTHLLLPLADVRAHLESRHAALADRVGEVGEHANRLRADAAGQRRGRVQ</sequence>
<dbReference type="Proteomes" id="UP001597542">
    <property type="component" value="Unassembled WGS sequence"/>
</dbReference>
<comment type="caution">
    <text evidence="1">The sequence shown here is derived from an EMBL/GenBank/DDBJ whole genome shotgun (WGS) entry which is preliminary data.</text>
</comment>
<name>A0ABW5IGF0_9PSEU</name>
<reference evidence="2" key="1">
    <citation type="journal article" date="2019" name="Int. J. Syst. Evol. Microbiol.">
        <title>The Global Catalogue of Microorganisms (GCM) 10K type strain sequencing project: providing services to taxonomists for standard genome sequencing and annotation.</title>
        <authorList>
            <consortium name="The Broad Institute Genomics Platform"/>
            <consortium name="The Broad Institute Genome Sequencing Center for Infectious Disease"/>
            <person name="Wu L."/>
            <person name="Ma J."/>
        </authorList>
    </citation>
    <scope>NUCLEOTIDE SEQUENCE [LARGE SCALE GENOMIC DNA]</scope>
    <source>
        <strain evidence="2">CGMCC 4.7638</strain>
    </source>
</reference>
<dbReference type="RefSeq" id="WP_344264624.1">
    <property type="nucleotide sequence ID" value="NZ_BAAAHV010000002.1"/>
</dbReference>